<dbReference type="AlphaFoldDB" id="A0A0G4FJK6"/>
<proteinExistence type="predicted"/>
<sequence>MGRRATQQAQKVSEKVNINLYTPPHIKSAAETFVSKAKGILQAVGGSGTPKAVLDFGARVLMVSMGAQLEGGGRE</sequence>
<protein>
    <submittedName>
        <fullName evidence="1">Uncharacterized protein</fullName>
    </submittedName>
</protein>
<evidence type="ECO:0000313" key="1">
    <source>
        <dbReference type="EMBL" id="CEM13873.1"/>
    </source>
</evidence>
<accession>A0A0G4FJK6</accession>
<name>A0A0G4FJK6_9ALVE</name>
<dbReference type="VEuPathDB" id="CryptoDB:Cvel_3407"/>
<gene>
    <name evidence="1" type="ORF">Cvel_3407</name>
</gene>
<dbReference type="EMBL" id="CDMZ01000418">
    <property type="protein sequence ID" value="CEM13873.1"/>
    <property type="molecule type" value="Genomic_DNA"/>
</dbReference>
<reference evidence="1" key="1">
    <citation type="submission" date="2014-11" db="EMBL/GenBank/DDBJ databases">
        <authorList>
            <person name="Otto D Thomas"/>
            <person name="Naeem Raeece"/>
        </authorList>
    </citation>
    <scope>NUCLEOTIDE SEQUENCE</scope>
</reference>
<organism evidence="1">
    <name type="scientific">Chromera velia CCMP2878</name>
    <dbReference type="NCBI Taxonomy" id="1169474"/>
    <lineage>
        <taxon>Eukaryota</taxon>
        <taxon>Sar</taxon>
        <taxon>Alveolata</taxon>
        <taxon>Colpodellida</taxon>
        <taxon>Chromeraceae</taxon>
        <taxon>Chromera</taxon>
    </lineage>
</organism>